<evidence type="ECO:0000313" key="1">
    <source>
        <dbReference type="EMBL" id="CAH2091062.1"/>
    </source>
</evidence>
<protein>
    <submittedName>
        <fullName evidence="1">Uncharacterized protein</fullName>
    </submittedName>
</protein>
<keyword evidence="2" id="KW-1185">Reference proteome</keyword>
<proteinExistence type="predicted"/>
<dbReference type="AlphaFoldDB" id="A0AAU9TXK6"/>
<dbReference type="EMBL" id="CAKOGL010000010">
    <property type="protein sequence ID" value="CAH2091062.1"/>
    <property type="molecule type" value="Genomic_DNA"/>
</dbReference>
<evidence type="ECO:0000313" key="2">
    <source>
        <dbReference type="Proteomes" id="UP001153954"/>
    </source>
</evidence>
<reference evidence="1" key="1">
    <citation type="submission" date="2022-03" db="EMBL/GenBank/DDBJ databases">
        <authorList>
            <person name="Tunstrom K."/>
        </authorList>
    </citation>
    <scope>NUCLEOTIDE SEQUENCE</scope>
</reference>
<gene>
    <name evidence="1" type="ORF">EEDITHA_LOCUS6958</name>
</gene>
<comment type="caution">
    <text evidence="1">The sequence shown here is derived from an EMBL/GenBank/DDBJ whole genome shotgun (WGS) entry which is preliminary data.</text>
</comment>
<name>A0AAU9TXK6_EUPED</name>
<dbReference type="Proteomes" id="UP001153954">
    <property type="component" value="Unassembled WGS sequence"/>
</dbReference>
<organism evidence="1 2">
    <name type="scientific">Euphydryas editha</name>
    <name type="common">Edith's checkerspot</name>
    <dbReference type="NCBI Taxonomy" id="104508"/>
    <lineage>
        <taxon>Eukaryota</taxon>
        <taxon>Metazoa</taxon>
        <taxon>Ecdysozoa</taxon>
        <taxon>Arthropoda</taxon>
        <taxon>Hexapoda</taxon>
        <taxon>Insecta</taxon>
        <taxon>Pterygota</taxon>
        <taxon>Neoptera</taxon>
        <taxon>Endopterygota</taxon>
        <taxon>Lepidoptera</taxon>
        <taxon>Glossata</taxon>
        <taxon>Ditrysia</taxon>
        <taxon>Papilionoidea</taxon>
        <taxon>Nymphalidae</taxon>
        <taxon>Nymphalinae</taxon>
        <taxon>Euphydryas</taxon>
    </lineage>
</organism>
<accession>A0AAU9TXK6</accession>
<sequence>MSWDQDHKPTEKLEINEAVGKLLLSFNYDTILPQPTKNIIKMSSWSKLIYYYISHISTLYEKHMTCYFLPHLPTACFNSNHYG</sequence>